<dbReference type="Pfam" id="PF03455">
    <property type="entry name" value="dDENN"/>
    <property type="match status" value="1"/>
</dbReference>
<dbReference type="Pfam" id="PF23620">
    <property type="entry name" value="KIAA0319"/>
    <property type="match status" value="1"/>
</dbReference>
<evidence type="ECO:0000256" key="15">
    <source>
        <dbReference type="ARBA" id="ARBA00023242"/>
    </source>
</evidence>
<evidence type="ECO:0000259" key="23">
    <source>
        <dbReference type="PROSITE" id="PS51498"/>
    </source>
</evidence>
<dbReference type="InterPro" id="IPR022409">
    <property type="entry name" value="PKD/Chitinase_dom"/>
</dbReference>
<dbReference type="InterPro" id="IPR056502">
    <property type="entry name" value="KIAA0319-like_C"/>
</dbReference>
<dbReference type="Gene3D" id="2.60.40.10">
    <property type="entry name" value="Immunoglobulins"/>
    <property type="match status" value="1"/>
</dbReference>
<feature type="region of interest" description="Disordered" evidence="19">
    <location>
        <begin position="1624"/>
        <end position="1650"/>
    </location>
</feature>
<evidence type="ECO:0000256" key="20">
    <source>
        <dbReference type="SAM" id="Phobius"/>
    </source>
</evidence>
<evidence type="ECO:0000256" key="8">
    <source>
        <dbReference type="ARBA" id="ARBA00022989"/>
    </source>
</evidence>
<feature type="repeat" description="PPR" evidence="17">
    <location>
        <begin position="1231"/>
        <end position="1265"/>
    </location>
</feature>
<dbReference type="InterPro" id="IPR051696">
    <property type="entry name" value="DENN_Domain_GEFs"/>
</dbReference>
<dbReference type="InterPro" id="IPR001194">
    <property type="entry name" value="cDENN_dom"/>
</dbReference>
<feature type="region of interest" description="Disordered" evidence="19">
    <location>
        <begin position="2077"/>
        <end position="2153"/>
    </location>
</feature>
<evidence type="ECO:0000256" key="16">
    <source>
        <dbReference type="ARBA" id="ARBA00057520"/>
    </source>
</evidence>
<dbReference type="SMART" id="SM00338">
    <property type="entry name" value="BRLZ"/>
    <property type="match status" value="1"/>
</dbReference>
<feature type="region of interest" description="Disordered" evidence="19">
    <location>
        <begin position="2035"/>
        <end position="2055"/>
    </location>
</feature>
<dbReference type="Pfam" id="PF22352">
    <property type="entry name" value="K319L-like_PKD"/>
    <property type="match status" value="1"/>
</dbReference>
<evidence type="ECO:0000256" key="19">
    <source>
        <dbReference type="SAM" id="MobiDB-lite"/>
    </source>
</evidence>
<keyword evidence="5 20" id="KW-0812">Transmembrane</keyword>
<feature type="compositionally biased region" description="Low complexity" evidence="19">
    <location>
        <begin position="85"/>
        <end position="94"/>
    </location>
</feature>
<protein>
    <recommendedName>
        <fullName evidence="26">DENN domain-containing protein 4B</fullName>
    </recommendedName>
</protein>
<evidence type="ECO:0000256" key="17">
    <source>
        <dbReference type="PROSITE-ProRule" id="PRU00708"/>
    </source>
</evidence>
<dbReference type="SMART" id="SM00800">
    <property type="entry name" value="uDENN"/>
    <property type="match status" value="1"/>
</dbReference>
<feature type="region of interest" description="Disordered" evidence="19">
    <location>
        <begin position="1141"/>
        <end position="1162"/>
    </location>
</feature>
<keyword evidence="15" id="KW-0539">Nucleus</keyword>
<dbReference type="SMART" id="SM00089">
    <property type="entry name" value="PKD"/>
    <property type="match status" value="1"/>
</dbReference>
<dbReference type="PANTHER" id="PTHR12296">
    <property type="entry name" value="DENN DOMAIN-CONTAINING PROTEIN 4"/>
    <property type="match status" value="1"/>
</dbReference>
<dbReference type="InterPro" id="IPR013783">
    <property type="entry name" value="Ig-like_fold"/>
</dbReference>
<feature type="transmembrane region" description="Helical" evidence="20">
    <location>
        <begin position="2521"/>
        <end position="2546"/>
    </location>
</feature>
<dbReference type="Pfam" id="PF00170">
    <property type="entry name" value="bZIP_1"/>
    <property type="match status" value="1"/>
</dbReference>
<comment type="subunit">
    <text evidence="3">Binds DNA as a dimer.</text>
</comment>
<keyword evidence="14" id="KW-0325">Glycoprotein</keyword>
<evidence type="ECO:0000259" key="21">
    <source>
        <dbReference type="PROSITE" id="PS50211"/>
    </source>
</evidence>
<keyword evidence="9" id="KW-0805">Transcription regulation</keyword>
<dbReference type="Pfam" id="PF03456">
    <property type="entry name" value="uDENN"/>
    <property type="match status" value="1"/>
</dbReference>
<feature type="region of interest" description="Disordered" evidence="19">
    <location>
        <begin position="1312"/>
        <end position="1404"/>
    </location>
</feature>
<dbReference type="InterPro" id="IPR013980">
    <property type="entry name" value="MANSC_dom"/>
</dbReference>
<comment type="subcellular location">
    <subcellularLocation>
        <location evidence="1">Endoplasmic reticulum membrane</location>
        <topology evidence="1">Single-pass type II membrane protein</topology>
    </subcellularLocation>
</comment>
<dbReference type="SUPFAM" id="SSF57959">
    <property type="entry name" value="Leucine zipper domain"/>
    <property type="match status" value="1"/>
</dbReference>
<dbReference type="SMART" id="SM00801">
    <property type="entry name" value="dDENN"/>
    <property type="match status" value="1"/>
</dbReference>
<dbReference type="InterPro" id="IPR002885">
    <property type="entry name" value="PPR_rpt"/>
</dbReference>
<dbReference type="InterPro" id="IPR005113">
    <property type="entry name" value="uDENN_dom"/>
</dbReference>
<dbReference type="Gene3D" id="3.40.50.11500">
    <property type="match status" value="1"/>
</dbReference>
<feature type="compositionally biased region" description="Low complexity" evidence="19">
    <location>
        <begin position="1343"/>
        <end position="1356"/>
    </location>
</feature>
<dbReference type="InterPro" id="IPR046347">
    <property type="entry name" value="bZIP_sf"/>
</dbReference>
<dbReference type="InterPro" id="IPR004827">
    <property type="entry name" value="bZIP"/>
</dbReference>
<comment type="function">
    <text evidence="16">Transcriptional activator. Binds the cAMP response element (CRE). Activates transcription through box-B element and CRE. Seems to function synergistically with atf6. Regulates FGF21 transcription.</text>
</comment>
<keyword evidence="8 20" id="KW-1133">Transmembrane helix</keyword>
<keyword evidence="7" id="KW-0735">Signal-anchor</keyword>
<feature type="region of interest" description="Disordered" evidence="19">
    <location>
        <begin position="72"/>
        <end position="94"/>
    </location>
</feature>
<evidence type="ECO:0000256" key="3">
    <source>
        <dbReference type="ARBA" id="ARBA00011195"/>
    </source>
</evidence>
<keyword evidence="12" id="KW-0010">Activator</keyword>
<feature type="compositionally biased region" description="Polar residues" evidence="19">
    <location>
        <begin position="1633"/>
        <end position="1645"/>
    </location>
</feature>
<name>A0AAV2MGG2_KNICA</name>
<dbReference type="Pfam" id="PF23597">
    <property type="entry name" value="KIAA0319_N"/>
    <property type="match status" value="1"/>
</dbReference>
<dbReference type="Proteomes" id="UP001497482">
    <property type="component" value="Chromosome 7"/>
</dbReference>
<keyword evidence="10" id="KW-0238">DNA-binding</keyword>
<evidence type="ECO:0000256" key="1">
    <source>
        <dbReference type="ARBA" id="ARBA00004648"/>
    </source>
</evidence>
<feature type="compositionally biased region" description="Polar residues" evidence="19">
    <location>
        <begin position="1429"/>
        <end position="1447"/>
    </location>
</feature>
<evidence type="ECO:0008006" key="26">
    <source>
        <dbReference type="Google" id="ProtNLM"/>
    </source>
</evidence>
<dbReference type="PROSITE" id="PS51375">
    <property type="entry name" value="PPR"/>
    <property type="match status" value="1"/>
</dbReference>
<dbReference type="PANTHER" id="PTHR12296:SF18">
    <property type="entry name" value="DENN DOMAIN-CONTAINING PROTEIN 4B"/>
    <property type="match status" value="1"/>
</dbReference>
<dbReference type="Gene3D" id="2.100.10.50">
    <property type="match status" value="1"/>
</dbReference>
<evidence type="ECO:0000256" key="9">
    <source>
        <dbReference type="ARBA" id="ARBA00023015"/>
    </source>
</evidence>
<dbReference type="SMART" id="SM00799">
    <property type="entry name" value="DENN"/>
    <property type="match status" value="1"/>
</dbReference>
<keyword evidence="13" id="KW-0804">Transcription</keyword>
<dbReference type="SUPFAM" id="SSF49299">
    <property type="entry name" value="PKD domain"/>
    <property type="match status" value="1"/>
</dbReference>
<dbReference type="GO" id="GO:0005789">
    <property type="term" value="C:endoplasmic reticulum membrane"/>
    <property type="evidence" value="ECO:0007669"/>
    <property type="project" value="UniProtKB-SubCell"/>
</dbReference>
<feature type="compositionally biased region" description="Basic and acidic residues" evidence="19">
    <location>
        <begin position="1474"/>
        <end position="1495"/>
    </location>
</feature>
<evidence type="ECO:0000256" key="4">
    <source>
        <dbReference type="ARBA" id="ARBA00022658"/>
    </source>
</evidence>
<evidence type="ECO:0000313" key="24">
    <source>
        <dbReference type="EMBL" id="CAL1612259.1"/>
    </source>
</evidence>
<evidence type="ECO:0000256" key="5">
    <source>
        <dbReference type="ARBA" id="ARBA00022692"/>
    </source>
</evidence>
<feature type="compositionally biased region" description="Polar residues" evidence="19">
    <location>
        <begin position="2112"/>
        <end position="2133"/>
    </location>
</feature>
<dbReference type="GO" id="GO:0031410">
    <property type="term" value="C:cytoplasmic vesicle"/>
    <property type="evidence" value="ECO:0007669"/>
    <property type="project" value="TreeGrafter"/>
</dbReference>
<dbReference type="PROSITE" id="PS50211">
    <property type="entry name" value="DENN"/>
    <property type="match status" value="1"/>
</dbReference>
<feature type="region of interest" description="Disordered" evidence="19">
    <location>
        <begin position="1420"/>
        <end position="1503"/>
    </location>
</feature>
<proteinExistence type="inferred from homology"/>
<evidence type="ECO:0000256" key="7">
    <source>
        <dbReference type="ARBA" id="ARBA00022968"/>
    </source>
</evidence>
<dbReference type="PROSITE" id="PS51498">
    <property type="entry name" value="MABP"/>
    <property type="match status" value="1"/>
</dbReference>
<keyword evidence="4" id="KW-0344">Guanine-nucleotide releasing factor</keyword>
<evidence type="ECO:0000256" key="6">
    <source>
        <dbReference type="ARBA" id="ARBA00022824"/>
    </source>
</evidence>
<dbReference type="CDD" id="cd00146">
    <property type="entry name" value="PKD"/>
    <property type="match status" value="1"/>
</dbReference>
<dbReference type="InterPro" id="IPR037516">
    <property type="entry name" value="Tripartite_DENN"/>
</dbReference>
<feature type="domain" description="BZIP" evidence="22">
    <location>
        <begin position="211"/>
        <end position="274"/>
    </location>
</feature>
<evidence type="ECO:0000256" key="10">
    <source>
        <dbReference type="ARBA" id="ARBA00023125"/>
    </source>
</evidence>
<reference evidence="24 25" key="1">
    <citation type="submission" date="2024-04" db="EMBL/GenBank/DDBJ databases">
        <authorList>
            <person name="Waldvogel A.-M."/>
            <person name="Schoenle A."/>
        </authorList>
    </citation>
    <scope>NUCLEOTIDE SEQUENCE [LARGE SCALE GENOMIC DNA]</scope>
</reference>
<accession>A0AAV2MGG2</accession>
<feature type="domain" description="MABP" evidence="23">
    <location>
        <begin position="471"/>
        <end position="628"/>
    </location>
</feature>
<dbReference type="InterPro" id="IPR005112">
    <property type="entry name" value="dDENN_dom"/>
</dbReference>
<dbReference type="Gene3D" id="1.20.5.170">
    <property type="match status" value="1"/>
</dbReference>
<dbReference type="EMBL" id="OZ035829">
    <property type="protein sequence ID" value="CAL1612259.1"/>
    <property type="molecule type" value="Genomic_DNA"/>
</dbReference>
<evidence type="ECO:0000256" key="14">
    <source>
        <dbReference type="ARBA" id="ARBA00023180"/>
    </source>
</evidence>
<feature type="compositionally biased region" description="Polar residues" evidence="19">
    <location>
        <begin position="1359"/>
        <end position="1371"/>
    </location>
</feature>
<keyword evidence="6" id="KW-0256">Endoplasmic reticulum</keyword>
<feature type="domain" description="UDENN" evidence="21">
    <location>
        <begin position="620"/>
        <end position="1069"/>
    </location>
</feature>
<dbReference type="NCBIfam" id="TIGR00756">
    <property type="entry name" value="PPR"/>
    <property type="match status" value="1"/>
</dbReference>
<evidence type="ECO:0000256" key="11">
    <source>
        <dbReference type="ARBA" id="ARBA00023136"/>
    </source>
</evidence>
<dbReference type="GO" id="GO:0005085">
    <property type="term" value="F:guanyl-nucleotide exchange factor activity"/>
    <property type="evidence" value="ECO:0007669"/>
    <property type="project" value="UniProtKB-KW"/>
</dbReference>
<evidence type="ECO:0000259" key="22">
    <source>
        <dbReference type="PROSITE" id="PS50217"/>
    </source>
</evidence>
<feature type="region of interest" description="Disordered" evidence="19">
    <location>
        <begin position="1"/>
        <end position="29"/>
    </location>
</feature>
<dbReference type="InterPro" id="IPR011990">
    <property type="entry name" value="TPR-like_helical_dom_sf"/>
</dbReference>
<gene>
    <name evidence="24" type="ORF">KC01_LOCUS38600</name>
</gene>
<keyword evidence="18" id="KW-0175">Coiled coil</keyword>
<feature type="region of interest" description="Disordered" evidence="19">
    <location>
        <begin position="2169"/>
        <end position="2293"/>
    </location>
</feature>
<comment type="similarity">
    <text evidence="2">Belongs to the bZIP family. ATF subfamily.</text>
</comment>
<keyword evidence="11 20" id="KW-0472">Membrane</keyword>
<dbReference type="GO" id="GO:0003677">
    <property type="term" value="F:DNA binding"/>
    <property type="evidence" value="ECO:0007669"/>
    <property type="project" value="UniProtKB-KW"/>
</dbReference>
<dbReference type="InterPro" id="IPR043153">
    <property type="entry name" value="DENN_C"/>
</dbReference>
<dbReference type="InterPro" id="IPR023341">
    <property type="entry name" value="MABP"/>
</dbReference>
<dbReference type="PROSITE" id="PS50217">
    <property type="entry name" value="BZIP"/>
    <property type="match status" value="1"/>
</dbReference>
<evidence type="ECO:0000256" key="18">
    <source>
        <dbReference type="SAM" id="Coils"/>
    </source>
</evidence>
<dbReference type="Pfam" id="PF02141">
    <property type="entry name" value="DENN"/>
    <property type="match status" value="1"/>
</dbReference>
<dbReference type="GO" id="GO:0003700">
    <property type="term" value="F:DNA-binding transcription factor activity"/>
    <property type="evidence" value="ECO:0007669"/>
    <property type="project" value="InterPro"/>
</dbReference>
<dbReference type="InterPro" id="IPR035986">
    <property type="entry name" value="PKD_dom_sf"/>
</dbReference>
<dbReference type="Gene3D" id="1.25.40.10">
    <property type="entry name" value="Tetratricopeptide repeat domain"/>
    <property type="match status" value="1"/>
</dbReference>
<feature type="region of interest" description="Disordered" evidence="19">
    <location>
        <begin position="330"/>
        <end position="432"/>
    </location>
</feature>
<evidence type="ECO:0000313" key="25">
    <source>
        <dbReference type="Proteomes" id="UP001497482"/>
    </source>
</evidence>
<evidence type="ECO:0000256" key="13">
    <source>
        <dbReference type="ARBA" id="ARBA00023163"/>
    </source>
</evidence>
<sequence>MSPSLSPGHRAADPAAPGSGRGRKLIMDPVLFSAPPEDWGLGVPVQVPKPLQTWAVETALVDSETEELLHAVDPNDVFPSHGVAESSESDSGISEETLLHRADQGPHQGPDQDRDSGAPQTPVFQLVYDVGDSALNQHNIISIELDPWSQLLLSEQLLSGSCVVNELLSGSSEPLEQGLELQLTEEEQKLLNQEGVRLPNDAPLTKAEEKILRKVRRKIRNKQSAQDSRRRKKEYVDELENRAAQCSAQNQELQRKVEQLEKNNMSLMSQLCQLQNLIKKTVSKGAQTSTCLLIIVVSLGLILLPSFSPFVRRSAAGDDYRPSGVISRNILTDPASSQPAVNEDAVPDPELSDLVQSQSQNSPAAVDQSEPSTEPTESQTNQSDQSADPDARQIAGLSANETITKEKRDSAKPVHADEMDEPSPATRSVSCGGMTEERCPQLVDYFVVAGLDPCGPWRPLEEESRGVGRGAEPVTDLVVIARGLGEGVPEGFTCIERTLGGHSAELSAGLINNPHLLLCYRRGHDKPPVLDLGVLYEGKQHLKPGWFVIETTPYSRSASLSSGGPSSHRVFITYRRAPDSSHALGVTDIALLLPSKGEIAPHTFCRVEQNLNTGMFGPALFLCYKRAMAKANALVFEANLISRYPPQDLEAFGLPDSVPVFCLPMGVTVESWPQNTKYQLPVFSTFVLTSAFGDKVYGSAIEFYESFPLELLSEQQCVRLGMLSVVDRRPVSGRTLHVKKSICVLSHWPFFSVFQKFLTFVYRYSISGPHVLPLEKHISSFMHNVPFPSPQRPRILVQLSPYDNLVLCQPVSSPLPLSGASFLKLLQNLGPEHCCCLLLAALTEHKLLLHSLRPDVLTSVSEALVAMLFPLRWLCPYIPLCPLQLSDVLLAPMPFIVGVHSSYFDLHDPPSEVVCVDLDTNTIFQCEDKKPLSWKSLPRKPGKMLFSTLSALHRTLEKICSPGQEEATLEFLLTDYDQIYRRQKQLELEIQEAFLRFMSLLLKGYRGFLLPITQAPSDTTTDCSNLFNLQGFLKSRDRTQQKFYSQLTRTQMFTQFIEECSFVSDRHACLEFFDECVQKVDGERPEEVRLVDLEESVCGEHTVFIMPPEQPQDEGGEECPALYSYDTFPFLKMELFDQPQDQTKVQTKGSPAPSSPAPRRTKQEIKLAQKRAQKYSSVPDMWSKCLLGHCYGLWFIYLPTFVKAENMKVRALHTAYEVLKHMETRRVVLPDEVCYRILMQLCGQYGQPVLAVRVLLEMKRAGITPNTITYGYYNKAVLESKWPSTNQGGRLLWAKLRNVLLAVAQFRQPIRRRQKSDSLGSRGESMFDADCRPRPHSSLIRQSSWSGLSDSSSHESLPGTMTKSCSLSNVKPTDKLKLQRKALVQSGDPRKPPLGPTAPPGAVVPRSQVCLSTFYKECAESEDSRTHTRGGSVSRTKAVDENQNTVSPGRGGLAGKLQQLLTPTRSRLSVRRAASVDDRRKGEGPRSRGEGLKRDRPSRKSQVTETLLKAKERLVNANSESSLSVGSDLDLSDVPTPAFPLRRSWDYNQETPGMEILMSSCSLCRSCDSLVYDEEVMAGWTSDDSNLNSSCPFCRGPFVPFINAQICDPGPVCSAERSQWNVEEEVQSAVRPPSTQETAPPSGSHCNGVCEDSGSETSSCSETRANHVSGASPIVGGASSTVGGTATGPQVTVAYLSPLVLRKELESLLENEGEAVLSRASLLEHHSILFWNLLWIFTRLQLPSHLLQLVISSGLSAHCTQVENPTVRVRLLWDTLAPDTDQWPPLYVLWRIHSGVAMRQFPWRRHNHPFSLSFLEEALRYVGMNEVHKAVTLYLATLKKEETVPVQRSVYREFLFLTMAAMGKDHVAAFDKKYKSAFSRLTGTLSLEEIQKNRVQAPTTKALDCRRSGPGLDQAWTGSHGAGFSICRLIMWASAALLLLWLTAVQPWCSSGPSFPSSVLPPVALGRPALLRVPSASSVMRCVDAACALPWADVAWLFEGSCYVLSCHQRELCEPQRRPGAQSQLVFLQRERGSQQGRGPALLPPQFWDQFQSSEPGDLEDLRDLVLLGSQQDYTDPDLLMDYPHSNLETDPANQSQLKNGLNQSQLNQSQTANETIPTDQPQRPLQVAVTSQIPPPASSAPPTHSNQEKTSPVPVVSALTSLPVSNAASSESLSVTPDAPPLQSLHTGDTPDAPPPQSLHTGDTPDAPPPQSLHTGDTPDAPPLQSLHTGDTPDAPPPQSLHTDSVKAPPSAPPTAVCPSPTAHPDPGSDPPKDPNHKPGPGPSPVAHAGGSYTLLLPDTSLQLRGSVTNVDPATVRWEWSRDLQSPAAGDVLFGSQSSPTLVLVNLVQGSYLFHLRVTDALGRRASATATVEVLPEDGGGEEVEMELQVGVSQVSVSQKDTILSQISALLQVPKTDVQLRGLSGHAQLSTVLRLSVRSGSGAVSGLSVVSRLKTRLLDDGTDFLLFRVLRVDTVVCQLHCSGRGQCDPVSRSCVCDPFWTENLLKTYMGDGESNCEWRVVYVILSGFILVLLILTAAWTFMCCCRKRRPSRVRRKTRYTILDNVDEQERVELRPRFSLKHRSTEHNSSLMMSESELSEDFCREPLRSRTRTKPGLNQD</sequence>
<organism evidence="24 25">
    <name type="scientific">Knipowitschia caucasica</name>
    <name type="common">Caucasian dwarf goby</name>
    <name type="synonym">Pomatoschistus caucasicus</name>
    <dbReference type="NCBI Taxonomy" id="637954"/>
    <lineage>
        <taxon>Eukaryota</taxon>
        <taxon>Metazoa</taxon>
        <taxon>Chordata</taxon>
        <taxon>Craniata</taxon>
        <taxon>Vertebrata</taxon>
        <taxon>Euteleostomi</taxon>
        <taxon>Actinopterygii</taxon>
        <taxon>Neopterygii</taxon>
        <taxon>Teleostei</taxon>
        <taxon>Neoteleostei</taxon>
        <taxon>Acanthomorphata</taxon>
        <taxon>Gobiaria</taxon>
        <taxon>Gobiiformes</taxon>
        <taxon>Gobioidei</taxon>
        <taxon>Gobiidae</taxon>
        <taxon>Gobiinae</taxon>
        <taxon>Knipowitschia</taxon>
    </lineage>
</organism>
<feature type="region of interest" description="Disordered" evidence="19">
    <location>
        <begin position="2585"/>
        <end position="2620"/>
    </location>
</feature>
<feature type="compositionally biased region" description="Low complexity" evidence="19">
    <location>
        <begin position="2094"/>
        <end position="2111"/>
    </location>
</feature>
<feature type="coiled-coil region" evidence="18">
    <location>
        <begin position="222"/>
        <end position="270"/>
    </location>
</feature>
<dbReference type="CDD" id="cd14689">
    <property type="entry name" value="bZIP_CREB3"/>
    <property type="match status" value="1"/>
</dbReference>
<dbReference type="FunFam" id="1.20.5.170:FF:000042">
    <property type="entry name" value="Cyclic AMP-responsive element-binding protein 3-like protein 3"/>
    <property type="match status" value="1"/>
</dbReference>
<feature type="compositionally biased region" description="Polar residues" evidence="19">
    <location>
        <begin position="354"/>
        <end position="386"/>
    </location>
</feature>
<dbReference type="GO" id="GO:0032483">
    <property type="term" value="P:regulation of Rab protein signal transduction"/>
    <property type="evidence" value="ECO:0007669"/>
    <property type="project" value="TreeGrafter"/>
</dbReference>
<keyword evidence="25" id="KW-1185">Reference proteome</keyword>
<evidence type="ECO:0000256" key="12">
    <source>
        <dbReference type="ARBA" id="ARBA00023159"/>
    </source>
</evidence>
<evidence type="ECO:0000256" key="2">
    <source>
        <dbReference type="ARBA" id="ARBA00009050"/>
    </source>
</evidence>
<dbReference type="FunFam" id="1.25.40.10:FF:000042">
    <property type="entry name" value="C-myc promoter-binding protein isoform X1"/>
    <property type="match status" value="1"/>
</dbReference>
<feature type="compositionally biased region" description="Basic and acidic residues" evidence="19">
    <location>
        <begin position="403"/>
        <end position="417"/>
    </location>
</feature>